<protein>
    <submittedName>
        <fullName evidence="2">Uncharacterized protein</fullName>
    </submittedName>
</protein>
<sequence length="163" mass="18340">MIKLRHETLSCVMQISVPNSKPTTFGETPFPAVTVCSVNGYKAPLLKHIPSFENLFDAFDTATSNFVRNRSDIDENTVVFEVFTDITGRVMPILATTTTYCGCAYVKSERDRKCFIAGNIANASHKFNEQYSGTRTVLTFTYQKLRTLLDVKLNLLQTCLYNS</sequence>
<dbReference type="Proteomes" id="UP000887540">
    <property type="component" value="Unplaced"/>
</dbReference>
<accession>A0A914D0U3</accession>
<dbReference type="AlphaFoldDB" id="A0A914D0U3"/>
<evidence type="ECO:0000313" key="2">
    <source>
        <dbReference type="WBParaSite" id="ACRNAN_scaffold1714.g22570.t1"/>
    </source>
</evidence>
<proteinExistence type="predicted"/>
<keyword evidence="1" id="KW-1185">Reference proteome</keyword>
<organism evidence="1 2">
    <name type="scientific">Acrobeloides nanus</name>
    <dbReference type="NCBI Taxonomy" id="290746"/>
    <lineage>
        <taxon>Eukaryota</taxon>
        <taxon>Metazoa</taxon>
        <taxon>Ecdysozoa</taxon>
        <taxon>Nematoda</taxon>
        <taxon>Chromadorea</taxon>
        <taxon>Rhabditida</taxon>
        <taxon>Tylenchina</taxon>
        <taxon>Cephalobomorpha</taxon>
        <taxon>Cephaloboidea</taxon>
        <taxon>Cephalobidae</taxon>
        <taxon>Acrobeloides</taxon>
    </lineage>
</organism>
<dbReference type="WBParaSite" id="ACRNAN_scaffold1714.g22570.t1">
    <property type="protein sequence ID" value="ACRNAN_scaffold1714.g22570.t1"/>
    <property type="gene ID" value="ACRNAN_scaffold1714.g22570"/>
</dbReference>
<reference evidence="2" key="1">
    <citation type="submission" date="2022-11" db="UniProtKB">
        <authorList>
            <consortium name="WormBaseParasite"/>
        </authorList>
    </citation>
    <scope>IDENTIFICATION</scope>
</reference>
<evidence type="ECO:0000313" key="1">
    <source>
        <dbReference type="Proteomes" id="UP000887540"/>
    </source>
</evidence>
<name>A0A914D0U3_9BILA</name>